<dbReference type="InterPro" id="IPR021778">
    <property type="entry name" value="Se/S_carrier-like"/>
</dbReference>
<reference evidence="2" key="1">
    <citation type="submission" date="2020-10" db="EMBL/GenBank/DDBJ databases">
        <authorList>
            <person name="Gilroy R."/>
        </authorList>
    </citation>
    <scope>NUCLEOTIDE SEQUENCE</scope>
    <source>
        <strain evidence="2">ChiHecec3B27-6122</strain>
    </source>
</reference>
<organism evidence="2 3">
    <name type="scientific">Candidatus Scatomorpha pullistercoris</name>
    <dbReference type="NCBI Taxonomy" id="2840929"/>
    <lineage>
        <taxon>Bacteria</taxon>
        <taxon>Bacillati</taxon>
        <taxon>Bacillota</taxon>
        <taxon>Clostridia</taxon>
        <taxon>Eubacteriales</taxon>
        <taxon>Candidatus Scatomorpha</taxon>
    </lineage>
</organism>
<dbReference type="EMBL" id="DVJS01000037">
    <property type="protein sequence ID" value="HIS96664.1"/>
    <property type="molecule type" value="Genomic_DNA"/>
</dbReference>
<protein>
    <submittedName>
        <fullName evidence="2">DUF3343 domain-containing protein</fullName>
    </submittedName>
</protein>
<feature type="domain" description="Putative Se/S carrier protein-like" evidence="1">
    <location>
        <begin position="3"/>
        <end position="51"/>
    </location>
</feature>
<proteinExistence type="predicted"/>
<dbReference type="Proteomes" id="UP000886876">
    <property type="component" value="Unassembled WGS sequence"/>
</dbReference>
<evidence type="ECO:0000259" key="1">
    <source>
        <dbReference type="Pfam" id="PF11823"/>
    </source>
</evidence>
<evidence type="ECO:0000313" key="3">
    <source>
        <dbReference type="Proteomes" id="UP000886876"/>
    </source>
</evidence>
<dbReference type="Pfam" id="PF11823">
    <property type="entry name" value="Se_S_carrier"/>
    <property type="match status" value="1"/>
</dbReference>
<gene>
    <name evidence="2" type="ORF">IAD42_01660</name>
</gene>
<name>A0A9D1G4S2_9FIRM</name>
<sequence>MKRYVATFHTHLAALRSSRSLSAKGIAAQMTPVPRKLSSSCGTCVRYESETPKLEVLDRDTEAVYEDRAGEYTEVYRAET</sequence>
<reference evidence="2" key="2">
    <citation type="journal article" date="2021" name="PeerJ">
        <title>Extensive microbial diversity within the chicken gut microbiome revealed by metagenomics and culture.</title>
        <authorList>
            <person name="Gilroy R."/>
            <person name="Ravi A."/>
            <person name="Getino M."/>
            <person name="Pursley I."/>
            <person name="Horton D.L."/>
            <person name="Alikhan N.F."/>
            <person name="Baker D."/>
            <person name="Gharbi K."/>
            <person name="Hall N."/>
            <person name="Watson M."/>
            <person name="Adriaenssens E.M."/>
            <person name="Foster-Nyarko E."/>
            <person name="Jarju S."/>
            <person name="Secka A."/>
            <person name="Antonio M."/>
            <person name="Oren A."/>
            <person name="Chaudhuri R.R."/>
            <person name="La Ragione R."/>
            <person name="Hildebrand F."/>
            <person name="Pallen M.J."/>
        </authorList>
    </citation>
    <scope>NUCLEOTIDE SEQUENCE</scope>
    <source>
        <strain evidence="2">ChiHecec3B27-6122</strain>
    </source>
</reference>
<evidence type="ECO:0000313" key="2">
    <source>
        <dbReference type="EMBL" id="HIS96664.1"/>
    </source>
</evidence>
<comment type="caution">
    <text evidence="2">The sequence shown here is derived from an EMBL/GenBank/DDBJ whole genome shotgun (WGS) entry which is preliminary data.</text>
</comment>
<dbReference type="AlphaFoldDB" id="A0A9D1G4S2"/>
<accession>A0A9D1G4S2</accession>